<keyword evidence="1" id="KW-1133">Transmembrane helix</keyword>
<dbReference type="SUPFAM" id="SSF54523">
    <property type="entry name" value="Pili subunits"/>
    <property type="match status" value="1"/>
</dbReference>
<feature type="transmembrane region" description="Helical" evidence="1">
    <location>
        <begin position="12"/>
        <end position="35"/>
    </location>
</feature>
<dbReference type="InterPro" id="IPR011453">
    <property type="entry name" value="DUF1559"/>
</dbReference>
<dbReference type="NCBIfam" id="TIGR02532">
    <property type="entry name" value="IV_pilin_GFxxxE"/>
    <property type="match status" value="1"/>
</dbReference>
<organism evidence="3 4">
    <name type="scientific">Frigoriglobus tundricola</name>
    <dbReference type="NCBI Taxonomy" id="2774151"/>
    <lineage>
        <taxon>Bacteria</taxon>
        <taxon>Pseudomonadati</taxon>
        <taxon>Planctomycetota</taxon>
        <taxon>Planctomycetia</taxon>
        <taxon>Gemmatales</taxon>
        <taxon>Gemmataceae</taxon>
        <taxon>Frigoriglobus</taxon>
    </lineage>
</organism>
<dbReference type="AlphaFoldDB" id="A0A6M5YLD6"/>
<keyword evidence="4" id="KW-1185">Reference proteome</keyword>
<evidence type="ECO:0000256" key="1">
    <source>
        <dbReference type="SAM" id="Phobius"/>
    </source>
</evidence>
<dbReference type="InterPro" id="IPR027558">
    <property type="entry name" value="Pre_pil_HX9DG_C"/>
</dbReference>
<keyword evidence="1" id="KW-0812">Transmembrane</keyword>
<dbReference type="PANTHER" id="PTHR30093:SF2">
    <property type="entry name" value="TYPE II SECRETION SYSTEM PROTEIN H"/>
    <property type="match status" value="1"/>
</dbReference>
<keyword evidence="1" id="KW-0472">Membrane</keyword>
<evidence type="ECO:0000313" key="3">
    <source>
        <dbReference type="EMBL" id="QJW94837.1"/>
    </source>
</evidence>
<feature type="domain" description="DUF1559" evidence="2">
    <location>
        <begin position="39"/>
        <end position="301"/>
    </location>
</feature>
<gene>
    <name evidence="3" type="ORF">FTUN_2363</name>
</gene>
<dbReference type="Pfam" id="PF07963">
    <property type="entry name" value="N_methyl"/>
    <property type="match status" value="1"/>
</dbReference>
<name>A0A6M5YLD6_9BACT</name>
<dbReference type="RefSeq" id="WP_171470752.1">
    <property type="nucleotide sequence ID" value="NZ_CP053452.2"/>
</dbReference>
<dbReference type="Pfam" id="PF07596">
    <property type="entry name" value="SBP_bac_10"/>
    <property type="match status" value="1"/>
</dbReference>
<dbReference type="EMBL" id="CP053452">
    <property type="protein sequence ID" value="QJW94837.1"/>
    <property type="molecule type" value="Genomic_DNA"/>
</dbReference>
<dbReference type="InterPro" id="IPR045584">
    <property type="entry name" value="Pilin-like"/>
</dbReference>
<dbReference type="Gene3D" id="3.30.700.10">
    <property type="entry name" value="Glycoprotein, Type 4 Pilin"/>
    <property type="match status" value="1"/>
</dbReference>
<dbReference type="KEGG" id="ftj:FTUN_2363"/>
<dbReference type="Proteomes" id="UP000503447">
    <property type="component" value="Chromosome"/>
</dbReference>
<dbReference type="NCBIfam" id="TIGR04294">
    <property type="entry name" value="pre_pil_HX9DG"/>
    <property type="match status" value="1"/>
</dbReference>
<accession>A0A6M5YLD6</accession>
<dbReference type="InterPro" id="IPR012902">
    <property type="entry name" value="N_methyl_site"/>
</dbReference>
<protein>
    <recommendedName>
        <fullName evidence="2">DUF1559 domain-containing protein</fullName>
    </recommendedName>
</protein>
<evidence type="ECO:0000313" key="4">
    <source>
        <dbReference type="Proteomes" id="UP000503447"/>
    </source>
</evidence>
<evidence type="ECO:0000259" key="2">
    <source>
        <dbReference type="Pfam" id="PF07596"/>
    </source>
</evidence>
<proteinExistence type="predicted"/>
<dbReference type="PANTHER" id="PTHR30093">
    <property type="entry name" value="GENERAL SECRETION PATHWAY PROTEIN G"/>
    <property type="match status" value="1"/>
</dbReference>
<sequence length="325" mass="34287">MSIRTSESRARRLGFTLIELLVVIAIIAILIGLLLPAVQKVREAAARMTCSNNMKQIALACHNYASTYNDAFPALFDANFTGGDWGGGNPCRGQVFVSLLPYIEQQNLYTTFQNVGNATGSYLDLQNQGVSIGSGAILKTYTCPSDPTFGTGSNVNGVGGWASGCYVANFQVFGNPNYGDYAPNNGLGSANLKSTFSDGTSNTILFAEMFTQRPGGSWGLWAHGAWNYNYCPAFAVGNSAGTMNYSSGFGTGTGQVGAGSKFLSVSPTAYSSNTAYVNITTALHTGSMNTSLADGSVRSLNSGLSGTTWWYACTPNQGEVFGSDW</sequence>
<reference evidence="4" key="1">
    <citation type="submission" date="2020-05" db="EMBL/GenBank/DDBJ databases">
        <title>Frigoriglobus tundricola gen. nov., sp. nov., a psychrotolerant cellulolytic planctomycete of the family Gemmataceae with two divergent copies of 16S rRNA gene.</title>
        <authorList>
            <person name="Kulichevskaya I.S."/>
            <person name="Ivanova A.A."/>
            <person name="Naumoff D.G."/>
            <person name="Beletsky A.V."/>
            <person name="Rijpstra W.I.C."/>
            <person name="Sinninghe Damste J.S."/>
            <person name="Mardanov A.V."/>
            <person name="Ravin N.V."/>
            <person name="Dedysh S.N."/>
        </authorList>
    </citation>
    <scope>NUCLEOTIDE SEQUENCE [LARGE SCALE GENOMIC DNA]</scope>
    <source>
        <strain evidence="4">PL17</strain>
    </source>
</reference>